<sequence>MLCLILTLVAAASAFPKNPVPALFEPIPRELIVNGEIATQHAWPWQLSLRTTGHICGAIITDATWVTTAAHCVNNFGYEIVAGAHERNCDSCTGAEQVIDVANVYQHPDFIQDGSIGFPNDIALLELASPINLDGRTAQAIQIASGNTDFADTDCTITGWGDTTPGGGVSATFLKQATLPILAPAVCQAAWGQADAAMHICIMDVENGQQGSCQGDSGGPMNCREGGNYVAAGVTSWGVVGCLGMPSVYVRTSTYRSWLCSTSGGAVAC</sequence>
<evidence type="ECO:0000256" key="3">
    <source>
        <dbReference type="ARBA" id="ARBA00022825"/>
    </source>
</evidence>
<dbReference type="Proteomes" id="UP000749559">
    <property type="component" value="Unassembled WGS sequence"/>
</dbReference>
<protein>
    <recommendedName>
        <fullName evidence="5">Peptidase S1 domain-containing protein</fullName>
    </recommendedName>
</protein>
<dbReference type="InterPro" id="IPR009003">
    <property type="entry name" value="Peptidase_S1_PA"/>
</dbReference>
<keyword evidence="4" id="KW-1015">Disulfide bond</keyword>
<keyword evidence="1" id="KW-0645">Protease</keyword>
<proteinExistence type="predicted"/>
<dbReference type="InterPro" id="IPR033116">
    <property type="entry name" value="TRYPSIN_SER"/>
</dbReference>
<dbReference type="PROSITE" id="PS00135">
    <property type="entry name" value="TRYPSIN_SER"/>
    <property type="match status" value="1"/>
</dbReference>
<organism evidence="6 7">
    <name type="scientific">Owenia fusiformis</name>
    <name type="common">Polychaete worm</name>
    <dbReference type="NCBI Taxonomy" id="6347"/>
    <lineage>
        <taxon>Eukaryota</taxon>
        <taxon>Metazoa</taxon>
        <taxon>Spiralia</taxon>
        <taxon>Lophotrochozoa</taxon>
        <taxon>Annelida</taxon>
        <taxon>Polychaeta</taxon>
        <taxon>Sedentaria</taxon>
        <taxon>Canalipalpata</taxon>
        <taxon>Sabellida</taxon>
        <taxon>Oweniida</taxon>
        <taxon>Oweniidae</taxon>
        <taxon>Owenia</taxon>
    </lineage>
</organism>
<name>A0A8S4QBG5_OWEFU</name>
<dbReference type="Pfam" id="PF00089">
    <property type="entry name" value="Trypsin"/>
    <property type="match status" value="1"/>
</dbReference>
<keyword evidence="3" id="KW-0720">Serine protease</keyword>
<dbReference type="FunFam" id="2.40.10.10:FF:000068">
    <property type="entry name" value="transmembrane protease serine 2"/>
    <property type="match status" value="1"/>
</dbReference>
<dbReference type="GO" id="GO:0004252">
    <property type="term" value="F:serine-type endopeptidase activity"/>
    <property type="evidence" value="ECO:0007669"/>
    <property type="project" value="InterPro"/>
</dbReference>
<dbReference type="PANTHER" id="PTHR24250">
    <property type="entry name" value="CHYMOTRYPSIN-RELATED"/>
    <property type="match status" value="1"/>
</dbReference>
<comment type="caution">
    <text evidence="6">The sequence shown here is derived from an EMBL/GenBank/DDBJ whole genome shotgun (WGS) entry which is preliminary data.</text>
</comment>
<dbReference type="FunFam" id="2.40.10.10:FF:000036">
    <property type="entry name" value="Trypsin beta"/>
    <property type="match status" value="1"/>
</dbReference>
<dbReference type="SMART" id="SM00020">
    <property type="entry name" value="Tryp_SPc"/>
    <property type="match status" value="1"/>
</dbReference>
<keyword evidence="7" id="KW-1185">Reference proteome</keyword>
<evidence type="ECO:0000256" key="2">
    <source>
        <dbReference type="ARBA" id="ARBA00022801"/>
    </source>
</evidence>
<dbReference type="EMBL" id="CAIIXF020000270">
    <property type="protein sequence ID" value="CAH1803128.1"/>
    <property type="molecule type" value="Genomic_DNA"/>
</dbReference>
<dbReference type="GO" id="GO:0006508">
    <property type="term" value="P:proteolysis"/>
    <property type="evidence" value="ECO:0007669"/>
    <property type="project" value="UniProtKB-KW"/>
</dbReference>
<dbReference type="OrthoDB" id="6045329at2759"/>
<evidence type="ECO:0000259" key="5">
    <source>
        <dbReference type="PROSITE" id="PS50240"/>
    </source>
</evidence>
<dbReference type="SUPFAM" id="SSF50494">
    <property type="entry name" value="Trypsin-like serine proteases"/>
    <property type="match status" value="1"/>
</dbReference>
<evidence type="ECO:0000313" key="7">
    <source>
        <dbReference type="Proteomes" id="UP000749559"/>
    </source>
</evidence>
<dbReference type="CDD" id="cd00190">
    <property type="entry name" value="Tryp_SPc"/>
    <property type="match status" value="1"/>
</dbReference>
<reference evidence="6" key="1">
    <citation type="submission" date="2022-03" db="EMBL/GenBank/DDBJ databases">
        <authorList>
            <person name="Martin C."/>
        </authorList>
    </citation>
    <scope>NUCLEOTIDE SEQUENCE</scope>
</reference>
<dbReference type="Gene3D" id="2.40.10.10">
    <property type="entry name" value="Trypsin-like serine proteases"/>
    <property type="match status" value="1"/>
</dbReference>
<evidence type="ECO:0000256" key="4">
    <source>
        <dbReference type="ARBA" id="ARBA00023157"/>
    </source>
</evidence>
<evidence type="ECO:0000256" key="1">
    <source>
        <dbReference type="ARBA" id="ARBA00022670"/>
    </source>
</evidence>
<feature type="domain" description="Peptidase S1" evidence="5">
    <location>
        <begin position="32"/>
        <end position="264"/>
    </location>
</feature>
<dbReference type="PROSITE" id="PS50240">
    <property type="entry name" value="TRYPSIN_DOM"/>
    <property type="match status" value="1"/>
</dbReference>
<evidence type="ECO:0000313" key="6">
    <source>
        <dbReference type="EMBL" id="CAH1803128.1"/>
    </source>
</evidence>
<dbReference type="InterPro" id="IPR001314">
    <property type="entry name" value="Peptidase_S1A"/>
</dbReference>
<accession>A0A8S4QBG5</accession>
<dbReference type="AlphaFoldDB" id="A0A8S4QBG5"/>
<gene>
    <name evidence="6" type="ORF">OFUS_LOCUS26748</name>
</gene>
<dbReference type="InterPro" id="IPR001254">
    <property type="entry name" value="Trypsin_dom"/>
</dbReference>
<dbReference type="InterPro" id="IPR043504">
    <property type="entry name" value="Peptidase_S1_PA_chymotrypsin"/>
</dbReference>
<dbReference type="PRINTS" id="PR00722">
    <property type="entry name" value="CHYMOTRYPSIN"/>
</dbReference>
<dbReference type="PANTHER" id="PTHR24250:SF27">
    <property type="entry name" value="ELASTASE 2 LIKE"/>
    <property type="match status" value="1"/>
</dbReference>
<keyword evidence="2" id="KW-0378">Hydrolase</keyword>